<proteinExistence type="predicted"/>
<accession>A0A8J3AFE5</accession>
<keyword evidence="2" id="KW-1185">Reference proteome</keyword>
<dbReference type="RefSeq" id="WP_130648921.1">
    <property type="nucleotide sequence ID" value="NZ_BMHA01000010.1"/>
</dbReference>
<gene>
    <name evidence="1" type="ORF">GCM10011354_26380</name>
</gene>
<dbReference type="EMBL" id="BMHA01000010">
    <property type="protein sequence ID" value="GGI07898.1"/>
    <property type="molecule type" value="Genomic_DNA"/>
</dbReference>
<dbReference type="Proteomes" id="UP000650511">
    <property type="component" value="Unassembled WGS sequence"/>
</dbReference>
<dbReference type="AlphaFoldDB" id="A0A8J3AFE5"/>
<evidence type="ECO:0000313" key="1">
    <source>
        <dbReference type="EMBL" id="GGI07898.1"/>
    </source>
</evidence>
<organism evidence="1 2">
    <name type="scientific">Egicoccus halophilus</name>
    <dbReference type="NCBI Taxonomy" id="1670830"/>
    <lineage>
        <taxon>Bacteria</taxon>
        <taxon>Bacillati</taxon>
        <taxon>Actinomycetota</taxon>
        <taxon>Nitriliruptoria</taxon>
        <taxon>Egicoccales</taxon>
        <taxon>Egicoccaceae</taxon>
        <taxon>Egicoccus</taxon>
    </lineage>
</organism>
<comment type="caution">
    <text evidence="1">The sequence shown here is derived from an EMBL/GenBank/DDBJ whole genome shotgun (WGS) entry which is preliminary data.</text>
</comment>
<protein>
    <submittedName>
        <fullName evidence="1">Uncharacterized protein</fullName>
    </submittedName>
</protein>
<evidence type="ECO:0000313" key="2">
    <source>
        <dbReference type="Proteomes" id="UP000650511"/>
    </source>
</evidence>
<reference evidence="1" key="2">
    <citation type="submission" date="2020-09" db="EMBL/GenBank/DDBJ databases">
        <authorList>
            <person name="Sun Q."/>
            <person name="Zhou Y."/>
        </authorList>
    </citation>
    <scope>NUCLEOTIDE SEQUENCE</scope>
    <source>
        <strain evidence="1">CGMCC 1.14988</strain>
    </source>
</reference>
<reference evidence="1" key="1">
    <citation type="journal article" date="2014" name="Int. J. Syst. Evol. Microbiol.">
        <title>Complete genome sequence of Corynebacterium casei LMG S-19264T (=DSM 44701T), isolated from a smear-ripened cheese.</title>
        <authorList>
            <consortium name="US DOE Joint Genome Institute (JGI-PGF)"/>
            <person name="Walter F."/>
            <person name="Albersmeier A."/>
            <person name="Kalinowski J."/>
            <person name="Ruckert C."/>
        </authorList>
    </citation>
    <scope>NUCLEOTIDE SEQUENCE</scope>
    <source>
        <strain evidence="1">CGMCC 1.14988</strain>
    </source>
</reference>
<name>A0A8J3AFE5_9ACTN</name>
<sequence length="83" mass="9082">MNHLFTMSKLTDGQVAALYALAEKCKVGIVLWQDTPSPVRAPSTWGGQRRRLAHRPVLLAPPGDAVASLRLPDDRRLQAFSCG</sequence>
<dbReference type="OrthoDB" id="2105991at201174"/>